<dbReference type="Pfam" id="PF21241">
    <property type="entry name" value="UvsW_N"/>
    <property type="match status" value="1"/>
</dbReference>
<dbReference type="GO" id="GO:0003677">
    <property type="term" value="F:DNA binding"/>
    <property type="evidence" value="ECO:0007669"/>
    <property type="project" value="InterPro"/>
</dbReference>
<dbReference type="InterPro" id="IPR049430">
    <property type="entry name" value="UvsW_N_sf"/>
</dbReference>
<dbReference type="Gene3D" id="3.40.50.300">
    <property type="entry name" value="P-loop containing nucleotide triphosphate hydrolases"/>
    <property type="match status" value="1"/>
</dbReference>
<accession>A0A382LG89</accession>
<dbReference type="GO" id="GO:0016887">
    <property type="term" value="F:ATP hydrolysis activity"/>
    <property type="evidence" value="ECO:0007669"/>
    <property type="project" value="TreeGrafter"/>
</dbReference>
<dbReference type="Gene3D" id="3.30.780.20">
    <property type="match status" value="1"/>
</dbReference>
<dbReference type="InterPro" id="IPR006935">
    <property type="entry name" value="Helicase/UvrB_N"/>
</dbReference>
<dbReference type="SUPFAM" id="SSF52540">
    <property type="entry name" value="P-loop containing nucleoside triphosphate hydrolases"/>
    <property type="match status" value="1"/>
</dbReference>
<dbReference type="SMART" id="SM00487">
    <property type="entry name" value="DEXDc"/>
    <property type="match status" value="1"/>
</dbReference>
<feature type="domain" description="Helicase ATP-binding" evidence="1">
    <location>
        <begin position="108"/>
        <end position="252"/>
    </location>
</feature>
<dbReference type="AlphaFoldDB" id="A0A382LG89"/>
<gene>
    <name evidence="2" type="ORF">METZ01_LOCUS286745</name>
</gene>
<sequence length="252" mass="28997">MKVHCDDGLARDLYDFFSYTVPNAKFMPSVKNRFWDGKVRLFSIKTHQIYIGLLPYVDEFCRERGYDFDGLGILNVIGAPEFTHPQAFLDHLNLPEHITPRDYQMEAWEESIKYGRQLLLSPTASGKSLIIYMLCEWYGRIAPHHEKGRRGVKKMVIIVPTTALVEQMYKDFKEYGYKGQMCKIYSGQKVFDAPITITTWQSLSRAPKKTIESFDMVVGDEAHLFKAQMLKGILEKMKKTAVRFGTTGTLDG</sequence>
<dbReference type="GO" id="GO:0005524">
    <property type="term" value="F:ATP binding"/>
    <property type="evidence" value="ECO:0007669"/>
    <property type="project" value="InterPro"/>
</dbReference>
<dbReference type="InterPro" id="IPR049409">
    <property type="entry name" value="UvsW_N"/>
</dbReference>
<evidence type="ECO:0000259" key="1">
    <source>
        <dbReference type="PROSITE" id="PS51192"/>
    </source>
</evidence>
<protein>
    <recommendedName>
        <fullName evidence="1">Helicase ATP-binding domain-containing protein</fullName>
    </recommendedName>
</protein>
<dbReference type="Pfam" id="PF04851">
    <property type="entry name" value="ResIII"/>
    <property type="match status" value="1"/>
</dbReference>
<proteinExistence type="predicted"/>
<name>A0A382LG89_9ZZZZ</name>
<dbReference type="InterPro" id="IPR027417">
    <property type="entry name" value="P-loop_NTPase"/>
</dbReference>
<feature type="non-terminal residue" evidence="2">
    <location>
        <position position="1"/>
    </location>
</feature>
<dbReference type="PANTHER" id="PTHR47962:SF5">
    <property type="entry name" value="ATP-DEPENDENT HELICASE LHR-RELATED"/>
    <property type="match status" value="1"/>
</dbReference>
<reference evidence="2" key="1">
    <citation type="submission" date="2018-05" db="EMBL/GenBank/DDBJ databases">
        <authorList>
            <person name="Lanie J.A."/>
            <person name="Ng W.-L."/>
            <person name="Kazmierczak K.M."/>
            <person name="Andrzejewski T.M."/>
            <person name="Davidsen T.M."/>
            <person name="Wayne K.J."/>
            <person name="Tettelin H."/>
            <person name="Glass J.I."/>
            <person name="Rusch D."/>
            <person name="Podicherti R."/>
            <person name="Tsui H.-C.T."/>
            <person name="Winkler M.E."/>
        </authorList>
    </citation>
    <scope>NUCLEOTIDE SEQUENCE</scope>
</reference>
<organism evidence="2">
    <name type="scientific">marine metagenome</name>
    <dbReference type="NCBI Taxonomy" id="408172"/>
    <lineage>
        <taxon>unclassified sequences</taxon>
        <taxon>metagenomes</taxon>
        <taxon>ecological metagenomes</taxon>
    </lineage>
</organism>
<feature type="non-terminal residue" evidence="2">
    <location>
        <position position="252"/>
    </location>
</feature>
<dbReference type="PANTHER" id="PTHR47962">
    <property type="entry name" value="ATP-DEPENDENT HELICASE LHR-RELATED-RELATED"/>
    <property type="match status" value="1"/>
</dbReference>
<dbReference type="InterPro" id="IPR014001">
    <property type="entry name" value="Helicase_ATP-bd"/>
</dbReference>
<evidence type="ECO:0000313" key="2">
    <source>
        <dbReference type="EMBL" id="SVC33891.1"/>
    </source>
</evidence>
<dbReference type="InterPro" id="IPR052511">
    <property type="entry name" value="ATP-dep_Helicase"/>
</dbReference>
<dbReference type="PROSITE" id="PS51192">
    <property type="entry name" value="HELICASE_ATP_BIND_1"/>
    <property type="match status" value="1"/>
</dbReference>
<dbReference type="EMBL" id="UINC01085920">
    <property type="protein sequence ID" value="SVC33891.1"/>
    <property type="molecule type" value="Genomic_DNA"/>
</dbReference>